<dbReference type="SUPFAM" id="SSF51735">
    <property type="entry name" value="NAD(P)-binding Rossmann-fold domains"/>
    <property type="match status" value="1"/>
</dbReference>
<comment type="similarity">
    <text evidence="2">Belongs to the NAD(P)-dependent epimerase/dehydratase family. Dihydroflavonol-4-reductase subfamily.</text>
</comment>
<evidence type="ECO:0000256" key="2">
    <source>
        <dbReference type="ARBA" id="ARBA00023445"/>
    </source>
</evidence>
<dbReference type="PANTHER" id="PTHR10366">
    <property type="entry name" value="NAD DEPENDENT EPIMERASE/DEHYDRATASE"/>
    <property type="match status" value="1"/>
</dbReference>
<dbReference type="InterPro" id="IPR001509">
    <property type="entry name" value="Epimerase_deHydtase"/>
</dbReference>
<comment type="caution">
    <text evidence="4">The sequence shown here is derived from an EMBL/GenBank/DDBJ whole genome shotgun (WGS) entry which is preliminary data.</text>
</comment>
<dbReference type="GO" id="GO:0016616">
    <property type="term" value="F:oxidoreductase activity, acting on the CH-OH group of donors, NAD or NADP as acceptor"/>
    <property type="evidence" value="ECO:0007669"/>
    <property type="project" value="TreeGrafter"/>
</dbReference>
<dbReference type="InterPro" id="IPR036291">
    <property type="entry name" value="NAD(P)-bd_dom_sf"/>
</dbReference>
<dbReference type="AlphaFoldDB" id="A0A2H3H7K1"/>
<evidence type="ECO:0000259" key="3">
    <source>
        <dbReference type="Pfam" id="PF01370"/>
    </source>
</evidence>
<evidence type="ECO:0000256" key="1">
    <source>
        <dbReference type="ARBA" id="ARBA00023002"/>
    </source>
</evidence>
<dbReference type="STRING" id="327505.A0A2H3H7K1"/>
<accession>A0A2H3H7K1</accession>
<reference evidence="4 5" key="2">
    <citation type="journal article" date="2017" name="Sci. Rep.">
        <title>A mobile pathogenicity chromosome in Fusarium oxysporum for infection of multiple cucurbit species.</title>
        <authorList>
            <person name="van Dam P."/>
            <person name="Fokkens L."/>
            <person name="Ayukawa Y."/>
            <person name="van der Gragt M."/>
            <person name="Ter Horst A."/>
            <person name="Brankovics B."/>
            <person name="Houterman P.M."/>
            <person name="Arie T."/>
            <person name="Rep M."/>
        </authorList>
    </citation>
    <scope>NUCLEOTIDE SEQUENCE [LARGE SCALE GENOMIC DNA]</scope>
    <source>
        <strain evidence="4 5">Forc016</strain>
    </source>
</reference>
<dbReference type="EMBL" id="MABQ02000004">
    <property type="protein sequence ID" value="PCD38635.1"/>
    <property type="molecule type" value="Genomic_DNA"/>
</dbReference>
<dbReference type="PANTHER" id="PTHR10366:SF562">
    <property type="entry name" value="ALDEHYDE REDUCTASE II (AFU_ORTHOLOGUE AFUA_1G11360)"/>
    <property type="match status" value="1"/>
</dbReference>
<proteinExistence type="inferred from homology"/>
<evidence type="ECO:0000313" key="5">
    <source>
        <dbReference type="Proteomes" id="UP000219602"/>
    </source>
</evidence>
<dbReference type="Proteomes" id="UP000219602">
    <property type="component" value="Chromosome 5"/>
</dbReference>
<organism evidence="4 5">
    <name type="scientific">Fusarium oxysporum f. sp. radicis-cucumerinum</name>
    <dbReference type="NCBI Taxonomy" id="327505"/>
    <lineage>
        <taxon>Eukaryota</taxon>
        <taxon>Fungi</taxon>
        <taxon>Dikarya</taxon>
        <taxon>Ascomycota</taxon>
        <taxon>Pezizomycotina</taxon>
        <taxon>Sordariomycetes</taxon>
        <taxon>Hypocreomycetidae</taxon>
        <taxon>Hypocreales</taxon>
        <taxon>Nectriaceae</taxon>
        <taxon>Fusarium</taxon>
        <taxon>Fusarium oxysporum species complex</taxon>
    </lineage>
</organism>
<sequence length="348" mass="38135">MSPLSNEHFAIPKGSTVLVTGVNGLIGSHVANEFLERGYNVHGTVRDLSKSAWIQDLFVKQYGQDKFTLFPVIDLTLPDAFEEAIKGVAAVVHIASPLDWGTSTDSLIIAAVAGATNALRASNKQPSVQRFIFTSSSVAAVLPRPEVEGIVVTEDTWNDEAVMAAHDSPSPAQWYVAYAASKTEAERAVWDFFHKDQSRRSDLVVNTVLPSTNFGKSIDPVNQGHPSTSSFIQSLWNGTDLERLKNIPPQYFVDVQDTAKLHVAGTIFSDVQGERIFAWAEPWNFDTILAVLRRQNPDKAFVADFQCSRDLADVGKSRSRSVQLLDALGKSTFTSLKASIRLNSQDLA</sequence>
<name>A0A2H3H7K1_FUSOX</name>
<reference evidence="4 5" key="1">
    <citation type="journal article" date="2016" name="Environ. Microbiol.">
        <title>Effector profiles distinguish formae speciales of Fusarium oxysporum.</title>
        <authorList>
            <person name="van Dam P."/>
            <person name="Fokkens L."/>
            <person name="Schmidt S.M."/>
            <person name="Linmans J.H."/>
            <person name="Kistler H.C."/>
            <person name="Ma L.J."/>
            <person name="Rep M."/>
        </authorList>
    </citation>
    <scope>NUCLEOTIDE SEQUENCE [LARGE SCALE GENOMIC DNA]</scope>
    <source>
        <strain evidence="4 5">Forc016</strain>
    </source>
</reference>
<dbReference type="Gene3D" id="3.40.50.720">
    <property type="entry name" value="NAD(P)-binding Rossmann-like Domain"/>
    <property type="match status" value="1"/>
</dbReference>
<keyword evidence="1" id="KW-0560">Oxidoreductase</keyword>
<gene>
    <name evidence="4" type="ORF">AU210_007102</name>
</gene>
<dbReference type="InterPro" id="IPR050425">
    <property type="entry name" value="NAD(P)_dehydrat-like"/>
</dbReference>
<feature type="domain" description="NAD-dependent epimerase/dehydratase" evidence="3">
    <location>
        <begin position="17"/>
        <end position="263"/>
    </location>
</feature>
<evidence type="ECO:0000313" key="4">
    <source>
        <dbReference type="EMBL" id="PCD38635.1"/>
    </source>
</evidence>
<protein>
    <recommendedName>
        <fullName evidence="3">NAD-dependent epimerase/dehydratase domain-containing protein</fullName>
    </recommendedName>
</protein>
<dbReference type="Pfam" id="PF01370">
    <property type="entry name" value="Epimerase"/>
    <property type="match status" value="1"/>
</dbReference>